<name>A0AB33Z139_9GAMM</name>
<keyword evidence="2" id="KW-1185">Reference proteome</keyword>
<dbReference type="AlphaFoldDB" id="A0AB33Z139"/>
<evidence type="ECO:0000313" key="1">
    <source>
        <dbReference type="EMBL" id="EPD12671.1"/>
    </source>
</evidence>
<gene>
    <name evidence="1" type="ORF">L196_08699</name>
</gene>
<accession>A0AB33Z139</accession>
<proteinExistence type="predicted"/>
<dbReference type="EMBL" id="ASHL01000007">
    <property type="protein sequence ID" value="EPD12671.1"/>
    <property type="molecule type" value="Genomic_DNA"/>
</dbReference>
<protein>
    <recommendedName>
        <fullName evidence="3">Helix-turn-helix domain-containing protein</fullName>
    </recommendedName>
</protein>
<dbReference type="Proteomes" id="UP000015462">
    <property type="component" value="Unassembled WGS sequence"/>
</dbReference>
<sequence length="71" mass="8004">MENKQDIQDLMPPLAAAIFLCTTVKSLAKWRSTGENNVPYRKLGKKVLYSRSDLEKYLAKHSFNSVEGGES</sequence>
<comment type="caution">
    <text evidence="1">The sequence shown here is derived from an EMBL/GenBank/DDBJ whole genome shotgun (WGS) entry which is preliminary data.</text>
</comment>
<evidence type="ECO:0008006" key="3">
    <source>
        <dbReference type="Google" id="ProtNLM"/>
    </source>
</evidence>
<organism evidence="1 2">
    <name type="scientific">Cycloclasticus pugetii</name>
    <dbReference type="NCBI Taxonomy" id="34068"/>
    <lineage>
        <taxon>Bacteria</taxon>
        <taxon>Pseudomonadati</taxon>
        <taxon>Pseudomonadota</taxon>
        <taxon>Gammaproteobacteria</taxon>
        <taxon>Thiotrichales</taxon>
        <taxon>Piscirickettsiaceae</taxon>
        <taxon>Cycloclasticus</taxon>
    </lineage>
</organism>
<evidence type="ECO:0000313" key="2">
    <source>
        <dbReference type="Proteomes" id="UP000015462"/>
    </source>
</evidence>
<reference evidence="1 2" key="1">
    <citation type="journal article" date="2013" name="Genome Announc.">
        <title>Genome Sequence of the Pyrene- and Fluoranthene-Degrading Bacterium Cycloclasticus sp. Strain PY97M.</title>
        <authorList>
            <person name="Cui Z."/>
            <person name="Xu G."/>
            <person name="Li Q."/>
            <person name="Gao W."/>
            <person name="Zheng L."/>
        </authorList>
    </citation>
    <scope>NUCLEOTIDE SEQUENCE [LARGE SCALE GENOMIC DNA]</scope>
    <source>
        <strain evidence="1 2">PY97M</strain>
    </source>
</reference>
<dbReference type="RefSeq" id="WP_016390688.1">
    <property type="nucleotide sequence ID" value="NZ_KE646809.1"/>
</dbReference>